<keyword evidence="3" id="KW-1185">Reference proteome</keyword>
<protein>
    <submittedName>
        <fullName evidence="2">Uncharacterized protein</fullName>
    </submittedName>
</protein>
<dbReference type="EMBL" id="AKHW03000483">
    <property type="protein sequence ID" value="KYO47090.1"/>
    <property type="molecule type" value="Genomic_DNA"/>
</dbReference>
<sequence length="95" mass="10390">MCSCLPRCLVNPSGADRDSIVEALSTSVRTLKLKPVKMKNYPRANLDPSHRTVVPCGQSAGSAKPLKDKRQPGGEAWKNHWNTDIVPGTPQRIVI</sequence>
<reference evidence="2 3" key="1">
    <citation type="journal article" date="2012" name="Genome Biol.">
        <title>Sequencing three crocodilian genomes to illuminate the evolution of archosaurs and amniotes.</title>
        <authorList>
            <person name="St John J.A."/>
            <person name="Braun E.L."/>
            <person name="Isberg S.R."/>
            <person name="Miles L.G."/>
            <person name="Chong A.Y."/>
            <person name="Gongora J."/>
            <person name="Dalzell P."/>
            <person name="Moran C."/>
            <person name="Bed'hom B."/>
            <person name="Abzhanov A."/>
            <person name="Burgess S.C."/>
            <person name="Cooksey A.M."/>
            <person name="Castoe T.A."/>
            <person name="Crawford N.G."/>
            <person name="Densmore L.D."/>
            <person name="Drew J.C."/>
            <person name="Edwards S.V."/>
            <person name="Faircloth B.C."/>
            <person name="Fujita M.K."/>
            <person name="Greenwold M.J."/>
            <person name="Hoffmann F.G."/>
            <person name="Howard J.M."/>
            <person name="Iguchi T."/>
            <person name="Janes D.E."/>
            <person name="Khan S.Y."/>
            <person name="Kohno S."/>
            <person name="de Koning A.J."/>
            <person name="Lance S.L."/>
            <person name="McCarthy F.M."/>
            <person name="McCormack J.E."/>
            <person name="Merchant M.E."/>
            <person name="Peterson D.G."/>
            <person name="Pollock D.D."/>
            <person name="Pourmand N."/>
            <person name="Raney B.J."/>
            <person name="Roessler K.A."/>
            <person name="Sanford J.R."/>
            <person name="Sawyer R.H."/>
            <person name="Schmidt C.J."/>
            <person name="Triplett E.W."/>
            <person name="Tuberville T.D."/>
            <person name="Venegas-Anaya M."/>
            <person name="Howard J.T."/>
            <person name="Jarvis E.D."/>
            <person name="Guillette L.J.Jr."/>
            <person name="Glenn T.C."/>
            <person name="Green R.E."/>
            <person name="Ray D.A."/>
        </authorList>
    </citation>
    <scope>NUCLEOTIDE SEQUENCE [LARGE SCALE GENOMIC DNA]</scope>
    <source>
        <strain evidence="2">KSC_2009_1</strain>
    </source>
</reference>
<evidence type="ECO:0000313" key="2">
    <source>
        <dbReference type="EMBL" id="KYO47090.1"/>
    </source>
</evidence>
<name>A0A151PDP0_ALLMI</name>
<accession>A0A151PDP0</accession>
<feature type="region of interest" description="Disordered" evidence="1">
    <location>
        <begin position="42"/>
        <end position="83"/>
    </location>
</feature>
<proteinExistence type="predicted"/>
<comment type="caution">
    <text evidence="2">The sequence shown here is derived from an EMBL/GenBank/DDBJ whole genome shotgun (WGS) entry which is preliminary data.</text>
</comment>
<dbReference type="Proteomes" id="UP000050525">
    <property type="component" value="Unassembled WGS sequence"/>
</dbReference>
<gene>
    <name evidence="2" type="ORF">Y1Q_0014004</name>
</gene>
<evidence type="ECO:0000313" key="3">
    <source>
        <dbReference type="Proteomes" id="UP000050525"/>
    </source>
</evidence>
<dbReference type="AlphaFoldDB" id="A0A151PDP0"/>
<evidence type="ECO:0000256" key="1">
    <source>
        <dbReference type="SAM" id="MobiDB-lite"/>
    </source>
</evidence>
<organism evidence="2 3">
    <name type="scientific">Alligator mississippiensis</name>
    <name type="common">American alligator</name>
    <dbReference type="NCBI Taxonomy" id="8496"/>
    <lineage>
        <taxon>Eukaryota</taxon>
        <taxon>Metazoa</taxon>
        <taxon>Chordata</taxon>
        <taxon>Craniata</taxon>
        <taxon>Vertebrata</taxon>
        <taxon>Euteleostomi</taxon>
        <taxon>Archelosauria</taxon>
        <taxon>Archosauria</taxon>
        <taxon>Crocodylia</taxon>
        <taxon>Alligatoridae</taxon>
        <taxon>Alligatorinae</taxon>
        <taxon>Alligator</taxon>
    </lineage>
</organism>